<feature type="compositionally biased region" description="Pro residues" evidence="1">
    <location>
        <begin position="34"/>
        <end position="43"/>
    </location>
</feature>
<reference evidence="2" key="2">
    <citation type="submission" date="2023-06" db="EMBL/GenBank/DDBJ databases">
        <authorList>
            <consortium name="Lawrence Berkeley National Laboratory"/>
            <person name="Haridas S."/>
            <person name="Hensen N."/>
            <person name="Bonometti L."/>
            <person name="Westerberg I."/>
            <person name="Brannstrom I.O."/>
            <person name="Guillou S."/>
            <person name="Cros-Aarteil S."/>
            <person name="Calhoun S."/>
            <person name="Kuo A."/>
            <person name="Mondo S."/>
            <person name="Pangilinan J."/>
            <person name="Riley R."/>
            <person name="Labutti K."/>
            <person name="Andreopoulos B."/>
            <person name="Lipzen A."/>
            <person name="Chen C."/>
            <person name="Yanf M."/>
            <person name="Daum C."/>
            <person name="Ng V."/>
            <person name="Clum A."/>
            <person name="Steindorff A."/>
            <person name="Ohm R."/>
            <person name="Martin F."/>
            <person name="Silar P."/>
            <person name="Natvig D."/>
            <person name="Lalanne C."/>
            <person name="Gautier V."/>
            <person name="Ament-Velasquez S.L."/>
            <person name="Kruys A."/>
            <person name="Hutchinson M.I."/>
            <person name="Powell A.J."/>
            <person name="Barry K."/>
            <person name="Miller A.N."/>
            <person name="Grigoriev I.V."/>
            <person name="Debuchy R."/>
            <person name="Gladieux P."/>
            <person name="Thoren M.H."/>
            <person name="Johannesson H."/>
        </authorList>
    </citation>
    <scope>NUCLEOTIDE SEQUENCE</scope>
    <source>
        <strain evidence="2">CBS 168.71</strain>
    </source>
</reference>
<dbReference type="Proteomes" id="UP001278766">
    <property type="component" value="Unassembled WGS sequence"/>
</dbReference>
<accession>A0AAE0LU68</accession>
<dbReference type="AlphaFoldDB" id="A0AAE0LU68"/>
<comment type="caution">
    <text evidence="2">The sequence shown here is derived from an EMBL/GenBank/DDBJ whole genome shotgun (WGS) entry which is preliminary data.</text>
</comment>
<gene>
    <name evidence="2" type="ORF">B0H64DRAFT_129361</name>
</gene>
<reference evidence="2" key="1">
    <citation type="journal article" date="2023" name="Mol. Phylogenet. Evol.">
        <title>Genome-scale phylogeny and comparative genomics of the fungal order Sordariales.</title>
        <authorList>
            <person name="Hensen N."/>
            <person name="Bonometti L."/>
            <person name="Westerberg I."/>
            <person name="Brannstrom I.O."/>
            <person name="Guillou S."/>
            <person name="Cros-Aarteil S."/>
            <person name="Calhoun S."/>
            <person name="Haridas S."/>
            <person name="Kuo A."/>
            <person name="Mondo S."/>
            <person name="Pangilinan J."/>
            <person name="Riley R."/>
            <person name="LaButti K."/>
            <person name="Andreopoulos B."/>
            <person name="Lipzen A."/>
            <person name="Chen C."/>
            <person name="Yan M."/>
            <person name="Daum C."/>
            <person name="Ng V."/>
            <person name="Clum A."/>
            <person name="Steindorff A."/>
            <person name="Ohm R.A."/>
            <person name="Martin F."/>
            <person name="Silar P."/>
            <person name="Natvig D.O."/>
            <person name="Lalanne C."/>
            <person name="Gautier V."/>
            <person name="Ament-Velasquez S.L."/>
            <person name="Kruys A."/>
            <person name="Hutchinson M.I."/>
            <person name="Powell A.J."/>
            <person name="Barry K."/>
            <person name="Miller A.N."/>
            <person name="Grigoriev I.V."/>
            <person name="Debuchy R."/>
            <person name="Gladieux P."/>
            <person name="Hiltunen Thoren M."/>
            <person name="Johannesson H."/>
        </authorList>
    </citation>
    <scope>NUCLEOTIDE SEQUENCE</scope>
    <source>
        <strain evidence="2">CBS 168.71</strain>
    </source>
</reference>
<organism evidence="2 3">
    <name type="scientific">Chaetomium fimeti</name>
    <dbReference type="NCBI Taxonomy" id="1854472"/>
    <lineage>
        <taxon>Eukaryota</taxon>
        <taxon>Fungi</taxon>
        <taxon>Dikarya</taxon>
        <taxon>Ascomycota</taxon>
        <taxon>Pezizomycotina</taxon>
        <taxon>Sordariomycetes</taxon>
        <taxon>Sordariomycetidae</taxon>
        <taxon>Sordariales</taxon>
        <taxon>Chaetomiaceae</taxon>
        <taxon>Chaetomium</taxon>
    </lineage>
</organism>
<dbReference type="EMBL" id="JAUEPN010000003">
    <property type="protein sequence ID" value="KAK3297662.1"/>
    <property type="molecule type" value="Genomic_DNA"/>
</dbReference>
<dbReference type="RefSeq" id="XP_062661176.1">
    <property type="nucleotide sequence ID" value="XM_062798093.1"/>
</dbReference>
<name>A0AAE0LU68_9PEZI</name>
<keyword evidence="3" id="KW-1185">Reference proteome</keyword>
<feature type="region of interest" description="Disordered" evidence="1">
    <location>
        <begin position="21"/>
        <end position="87"/>
    </location>
</feature>
<feature type="compositionally biased region" description="Low complexity" evidence="1">
    <location>
        <begin position="69"/>
        <end position="80"/>
    </location>
</feature>
<dbReference type="GeneID" id="87835041"/>
<proteinExistence type="predicted"/>
<protein>
    <submittedName>
        <fullName evidence="2">Uncharacterized protein</fullName>
    </submittedName>
</protein>
<evidence type="ECO:0000313" key="2">
    <source>
        <dbReference type="EMBL" id="KAK3297662.1"/>
    </source>
</evidence>
<sequence>MDSLLWARRYSHPSVYVIDSRKRPGHFSQIRPASPRPHPPLHQPNPVLESALEQVAKRTDQGPERRAKNSLNPLSASPPSEQKRQPASLVRVRRFRWCGQHASSWLVNMVSKDGFAAPLPVSAHHLKFPVSWSHLGNVPGSHASRVPPSHTLLPAGSFPWPPSTDQQALSVSVVCLLARFPVSSLPGPSRCSNLQTLASIFSDTRCFQMK</sequence>
<evidence type="ECO:0000256" key="1">
    <source>
        <dbReference type="SAM" id="MobiDB-lite"/>
    </source>
</evidence>
<evidence type="ECO:0000313" key="3">
    <source>
        <dbReference type="Proteomes" id="UP001278766"/>
    </source>
</evidence>
<feature type="compositionally biased region" description="Basic and acidic residues" evidence="1">
    <location>
        <begin position="55"/>
        <end position="67"/>
    </location>
</feature>